<evidence type="ECO:0000256" key="1">
    <source>
        <dbReference type="SAM" id="SignalP"/>
    </source>
</evidence>
<dbReference type="InterPro" id="IPR036378">
    <property type="entry name" value="FAS1_dom_sf"/>
</dbReference>
<feature type="domain" description="FAS1" evidence="2">
    <location>
        <begin position="37"/>
        <end position="213"/>
    </location>
</feature>
<protein>
    <recommendedName>
        <fullName evidence="2">FAS1 domain-containing protein</fullName>
    </recommendedName>
</protein>
<evidence type="ECO:0000259" key="2">
    <source>
        <dbReference type="PROSITE" id="PS50213"/>
    </source>
</evidence>
<reference evidence="3 4" key="1">
    <citation type="submission" date="2020-03" db="EMBL/GenBank/DDBJ databases">
        <title>Genomic Encyclopedia of Type Strains, Phase IV (KMG-IV): sequencing the most valuable type-strain genomes for metagenomic binning, comparative biology and taxonomic classification.</title>
        <authorList>
            <person name="Goeker M."/>
        </authorList>
    </citation>
    <scope>NUCLEOTIDE SEQUENCE [LARGE SCALE GENOMIC DNA]</scope>
    <source>
        <strain evidence="3 4">DSM 105722</strain>
    </source>
</reference>
<dbReference type="Gene3D" id="2.30.180.10">
    <property type="entry name" value="FAS1 domain"/>
    <property type="match status" value="1"/>
</dbReference>
<dbReference type="SUPFAM" id="SSF82153">
    <property type="entry name" value="FAS1 domain"/>
    <property type="match status" value="1"/>
</dbReference>
<name>A0A7X6BLU8_9BACT</name>
<feature type="signal peptide" evidence="1">
    <location>
        <begin position="1"/>
        <end position="19"/>
    </location>
</feature>
<comment type="caution">
    <text evidence="3">The sequence shown here is derived from an EMBL/GenBank/DDBJ whole genome shotgun (WGS) entry which is preliminary data.</text>
</comment>
<dbReference type="EMBL" id="JAATLI010000026">
    <property type="protein sequence ID" value="NJC20879.1"/>
    <property type="molecule type" value="Genomic_DNA"/>
</dbReference>
<evidence type="ECO:0000313" key="3">
    <source>
        <dbReference type="EMBL" id="NJC20879.1"/>
    </source>
</evidence>
<accession>A0A7X6BLU8</accession>
<gene>
    <name evidence="3" type="ORF">GGR15_004543</name>
</gene>
<dbReference type="PROSITE" id="PS50213">
    <property type="entry name" value="FAS1"/>
    <property type="match status" value="1"/>
</dbReference>
<proteinExistence type="predicted"/>
<dbReference type="RefSeq" id="WP_229782503.1">
    <property type="nucleotide sequence ID" value="NZ_BMPA01000026.1"/>
</dbReference>
<sequence>MKNMKKILIGLSMCIVCFACTTKQEVIDGGVASPYYDGTIMEYLRSNSEQWGYTVQMIERAGLTDLFEGRVDTVPAMTFFAPPSFAVYRYVMDCKYDGVSEERYESIEEMPVDLCRELILKHVVVGKYLKENIDFRNMDYAIYAEEQDGGTTFTCIGENQVIAYLERDTYKGIPEAGAIEMFLYSVTVGKMIPLATPNIQPKNGVVHALNYGYDFGKI</sequence>
<dbReference type="InterPro" id="IPR000782">
    <property type="entry name" value="FAS1_domain"/>
</dbReference>
<dbReference type="Proteomes" id="UP000576368">
    <property type="component" value="Unassembled WGS sequence"/>
</dbReference>
<keyword evidence="1" id="KW-0732">Signal</keyword>
<dbReference type="AlphaFoldDB" id="A0A7X6BLU8"/>
<feature type="chain" id="PRO_5030541693" description="FAS1 domain-containing protein" evidence="1">
    <location>
        <begin position="20"/>
        <end position="218"/>
    </location>
</feature>
<organism evidence="3 4">
    <name type="scientific">Butyricimonas paravirosa</name>
    <dbReference type="NCBI Taxonomy" id="1472417"/>
    <lineage>
        <taxon>Bacteria</taxon>
        <taxon>Pseudomonadati</taxon>
        <taxon>Bacteroidota</taxon>
        <taxon>Bacteroidia</taxon>
        <taxon>Bacteroidales</taxon>
        <taxon>Odoribacteraceae</taxon>
        <taxon>Butyricimonas</taxon>
    </lineage>
</organism>
<dbReference type="GeneID" id="86893305"/>
<evidence type="ECO:0000313" key="4">
    <source>
        <dbReference type="Proteomes" id="UP000576368"/>
    </source>
</evidence>